<reference evidence="1 2" key="1">
    <citation type="submission" date="2019-06" db="EMBL/GenBank/DDBJ databases">
        <title>A novel bacterium of genus Marinomonas, isolated from coastal sand.</title>
        <authorList>
            <person name="Huang H."/>
            <person name="Mo K."/>
            <person name="Hu Y."/>
        </authorList>
    </citation>
    <scope>NUCLEOTIDE SEQUENCE [LARGE SCALE GENOMIC DNA]</scope>
    <source>
        <strain evidence="1 2">HB171799</strain>
    </source>
</reference>
<keyword evidence="2" id="KW-1185">Reference proteome</keyword>
<evidence type="ECO:0000313" key="1">
    <source>
        <dbReference type="EMBL" id="TPE49346.1"/>
    </source>
</evidence>
<accession>A0A501WU33</accession>
<dbReference type="AlphaFoldDB" id="A0A501WU33"/>
<evidence type="ECO:0000313" key="2">
    <source>
        <dbReference type="Proteomes" id="UP000315901"/>
    </source>
</evidence>
<dbReference type="EMBL" id="VFRR01000025">
    <property type="protein sequence ID" value="TPE49346.1"/>
    <property type="molecule type" value="Genomic_DNA"/>
</dbReference>
<proteinExistence type="predicted"/>
<protein>
    <submittedName>
        <fullName evidence="1">Uncharacterized protein</fullName>
    </submittedName>
</protein>
<dbReference type="OrthoDB" id="5725929at2"/>
<name>A0A501WU33_9GAMM</name>
<comment type="caution">
    <text evidence="1">The sequence shown here is derived from an EMBL/GenBank/DDBJ whole genome shotgun (WGS) entry which is preliminary data.</text>
</comment>
<organism evidence="1 2">
    <name type="scientific">Maribrevibacterium harenarium</name>
    <dbReference type="NCBI Taxonomy" id="2589817"/>
    <lineage>
        <taxon>Bacteria</taxon>
        <taxon>Pseudomonadati</taxon>
        <taxon>Pseudomonadota</taxon>
        <taxon>Gammaproteobacteria</taxon>
        <taxon>Oceanospirillales</taxon>
        <taxon>Oceanospirillaceae</taxon>
        <taxon>Maribrevibacterium</taxon>
    </lineage>
</organism>
<dbReference type="Proteomes" id="UP000315901">
    <property type="component" value="Unassembled WGS sequence"/>
</dbReference>
<gene>
    <name evidence="1" type="ORF">FJM67_12000</name>
</gene>
<sequence>MVFARFRAIYTNRFDSAYSTSDDLKLAKREWALALKGFQEPLLAYAVERVKERFAWPPTISEFLSEIHTAYQSYGLKEPRQAYLEACSSSGDPRLVKWSHPAVFHAGSDCGWSRLRSEEERISWPMFEQAYQKIIDRVMAGETLSIPVVTMIEHQQAPELETLMQKIRKQIDAPEQEWAHHLYYLYKTKGTGIRQQYRQRAQFTLAKLGYREELPE</sequence>